<dbReference type="AlphaFoldDB" id="A0A4R5ULE7"/>
<dbReference type="EMBL" id="SMTL01000001">
    <property type="protein sequence ID" value="TDK38645.1"/>
    <property type="molecule type" value="Genomic_DNA"/>
</dbReference>
<dbReference type="InterPro" id="IPR009922">
    <property type="entry name" value="DUF1457"/>
</dbReference>
<evidence type="ECO:0000313" key="1">
    <source>
        <dbReference type="EMBL" id="TDK38645.1"/>
    </source>
</evidence>
<keyword evidence="2" id="KW-1185">Reference proteome</keyword>
<dbReference type="Pfam" id="PF07310">
    <property type="entry name" value="PAS_5"/>
    <property type="match status" value="1"/>
</dbReference>
<sequence>MLNNGTCYQSLTIATCSWHDFRCSSVSGRVCGVTCIGMEHAYRMQNQASRQVFDYWIQLRGSRPAPLRTEIDPVALRRILPHLFIAESGPQETLSFRLAGTRICDLFDREFRGSSFGAIWTDGESSRSLEIVQNVIHYEQPALLQVNVAKDEEAYHYEMLLLPVRSGGSHSDRVLGALLPQQEPVPDTAFPAVGLALESWTLLGSDSGEPQMDGAGGDDGPFSRFWRSLPATFVSHNRLP</sequence>
<protein>
    <submittedName>
        <fullName evidence="1">PAS domain-containing protein</fullName>
    </submittedName>
</protein>
<accession>A0A4R5ULE7</accession>
<evidence type="ECO:0000313" key="2">
    <source>
        <dbReference type="Proteomes" id="UP000295238"/>
    </source>
</evidence>
<dbReference type="Proteomes" id="UP000295238">
    <property type="component" value="Unassembled WGS sequence"/>
</dbReference>
<gene>
    <name evidence="1" type="ORF">E2F50_00335</name>
</gene>
<comment type="caution">
    <text evidence="1">The sequence shown here is derived from an EMBL/GenBank/DDBJ whole genome shotgun (WGS) entry which is preliminary data.</text>
</comment>
<proteinExistence type="predicted"/>
<organism evidence="1 2">
    <name type="scientific">Rhizobium deserti</name>
    <dbReference type="NCBI Taxonomy" id="2547961"/>
    <lineage>
        <taxon>Bacteria</taxon>
        <taxon>Pseudomonadati</taxon>
        <taxon>Pseudomonadota</taxon>
        <taxon>Alphaproteobacteria</taxon>
        <taxon>Hyphomicrobiales</taxon>
        <taxon>Rhizobiaceae</taxon>
        <taxon>Rhizobium/Agrobacterium group</taxon>
        <taxon>Rhizobium</taxon>
    </lineage>
</organism>
<name>A0A4R5ULE7_9HYPH</name>
<reference evidence="1 2" key="1">
    <citation type="submission" date="2019-03" db="EMBL/GenBank/DDBJ databases">
        <title>Rhizobium sp. nov., an bacterium isolated from biocrust in Mu Us Desert.</title>
        <authorList>
            <person name="Lixiong L."/>
        </authorList>
    </citation>
    <scope>NUCLEOTIDE SEQUENCE [LARGE SCALE GENOMIC DNA]</scope>
    <source>
        <strain evidence="1 2">SPY-1</strain>
    </source>
</reference>